<dbReference type="Gene3D" id="3.30.565.10">
    <property type="entry name" value="Histidine kinase-like ATPase, C-terminal domain"/>
    <property type="match status" value="1"/>
</dbReference>
<dbReference type="GO" id="GO:0005524">
    <property type="term" value="F:ATP binding"/>
    <property type="evidence" value="ECO:0007669"/>
    <property type="project" value="InterPro"/>
</dbReference>
<dbReference type="RefSeq" id="XP_040723176.1">
    <property type="nucleotide sequence ID" value="XM_040869931.1"/>
</dbReference>
<sequence length="689" mass="74556">MPITKLPDTDIKLLSAAQVCTDPAAALKELLENSLDAHATSISILIDGHGLDLLTVRDNGHGIPSADRNKLACRHYTSKLTSLEDLSHVATYGFRGEALASLADIAATFVVTTRTAQDAVATSYERNSRGTCKPTKTSGEPVGTTVTATKLFKNVPVRREKLKRDGNKSVAAIKELVLSYALVHPNVRFHVSIKSGKRGETPIVVVHAPATSLEAALSRSFGATTMSACLIKHARLPLMDVTLVMPRRDAPAAAVANKGHFIYIDHRPLTTIRGLPKQLLSLLNTYATKATSASKPLILLSLTNLTGEYDVNVEPSKNMVYAANADAILTALTELLDSVYADTNDDQASTCQPSSTDLQPSSSMPPPRSQRRSSWLTSMDDVPSDSDDQEELQTQEADGEEQGANQQEDYVPDRPALTSPWTIAALSAKSTSSNPQAQRTQSSQTPATRSISPTAPHLQPPAKRQRTTEPRTTIERPTNTKQKKQTNDLYTYWRPQPTQSLIHDDADLADRRGQVSASSPVRASRTVYPPASPIISPAAEANSKSNPFSGASPTRASLVRASRGSEDRMRKRVMLERSEPEDQCHDRELVLSTTGMLVTRTTVKDNGLNDGLFLGIAAMGDAVDNMTDLSPLAKLDGGLCLLVASSHVSTLGLFVTPLSEVSSTIPKLQETRFTELKRMGDADRVVRVW</sequence>
<dbReference type="InterPro" id="IPR013507">
    <property type="entry name" value="DNA_mismatch_S5_2-like"/>
</dbReference>
<dbReference type="SMART" id="SM01340">
    <property type="entry name" value="DNA_mis_repair"/>
    <property type="match status" value="1"/>
</dbReference>
<dbReference type="GO" id="GO:0032389">
    <property type="term" value="C:MutLalpha complex"/>
    <property type="evidence" value="ECO:0007669"/>
    <property type="project" value="TreeGrafter"/>
</dbReference>
<keyword evidence="2" id="KW-0227">DNA damage</keyword>
<dbReference type="STRING" id="56484.A0A1Y2F1M9"/>
<dbReference type="Proteomes" id="UP000193685">
    <property type="component" value="Unassembled WGS sequence"/>
</dbReference>
<dbReference type="InterPro" id="IPR038973">
    <property type="entry name" value="MutL/Mlh/Pms-like"/>
</dbReference>
<feature type="region of interest" description="Disordered" evidence="3">
    <location>
        <begin position="427"/>
        <end position="488"/>
    </location>
</feature>
<feature type="compositionally biased region" description="Polar residues" evidence="3">
    <location>
        <begin position="346"/>
        <end position="358"/>
    </location>
</feature>
<dbReference type="InterPro" id="IPR014762">
    <property type="entry name" value="DNA_mismatch_repair_CS"/>
</dbReference>
<evidence type="ECO:0000256" key="1">
    <source>
        <dbReference type="ARBA" id="ARBA00006082"/>
    </source>
</evidence>
<protein>
    <recommendedName>
        <fullName evidence="4">DNA mismatch repair protein S5 domain-containing protein</fullName>
    </recommendedName>
</protein>
<reference evidence="5 6" key="1">
    <citation type="submission" date="2016-07" db="EMBL/GenBank/DDBJ databases">
        <title>Pervasive Adenine N6-methylation of Active Genes in Fungi.</title>
        <authorList>
            <consortium name="DOE Joint Genome Institute"/>
            <person name="Mondo S.J."/>
            <person name="Dannebaum R.O."/>
            <person name="Kuo R.C."/>
            <person name="Labutti K."/>
            <person name="Haridas S."/>
            <person name="Kuo A."/>
            <person name="Salamov A."/>
            <person name="Ahrendt S.R."/>
            <person name="Lipzen A."/>
            <person name="Sullivan W."/>
            <person name="Andreopoulos W.B."/>
            <person name="Clum A."/>
            <person name="Lindquist E."/>
            <person name="Daum C."/>
            <person name="Ramamoorthy G.K."/>
            <person name="Gryganskyi A."/>
            <person name="Culley D."/>
            <person name="Magnuson J.K."/>
            <person name="James T.Y."/>
            <person name="O'Malley M.A."/>
            <person name="Stajich J.E."/>
            <person name="Spatafora J.W."/>
            <person name="Visel A."/>
            <person name="Grigoriev I.V."/>
        </authorList>
    </citation>
    <scope>NUCLEOTIDE SEQUENCE [LARGE SCALE GENOMIC DNA]</scope>
    <source>
        <strain evidence="5 6">12-1054</strain>
    </source>
</reference>
<dbReference type="GO" id="GO:0030983">
    <property type="term" value="F:mismatched DNA binding"/>
    <property type="evidence" value="ECO:0007669"/>
    <property type="project" value="InterPro"/>
</dbReference>
<dbReference type="GO" id="GO:0006298">
    <property type="term" value="P:mismatch repair"/>
    <property type="evidence" value="ECO:0007669"/>
    <property type="project" value="InterPro"/>
</dbReference>
<accession>A0A1Y2F1M9</accession>
<dbReference type="Gene3D" id="3.30.230.10">
    <property type="match status" value="1"/>
</dbReference>
<dbReference type="InterPro" id="IPR002099">
    <property type="entry name" value="MutL/Mlh/PMS"/>
</dbReference>
<evidence type="ECO:0000313" key="6">
    <source>
        <dbReference type="Proteomes" id="UP000193685"/>
    </source>
</evidence>
<dbReference type="Pfam" id="PF13589">
    <property type="entry name" value="HATPase_c_3"/>
    <property type="match status" value="1"/>
</dbReference>
<dbReference type="SUPFAM" id="SSF55874">
    <property type="entry name" value="ATPase domain of HSP90 chaperone/DNA topoisomerase II/histidine kinase"/>
    <property type="match status" value="1"/>
</dbReference>
<dbReference type="NCBIfam" id="TIGR00585">
    <property type="entry name" value="mutl"/>
    <property type="match status" value="1"/>
</dbReference>
<evidence type="ECO:0000259" key="4">
    <source>
        <dbReference type="SMART" id="SM01340"/>
    </source>
</evidence>
<feature type="domain" description="DNA mismatch repair protein S5" evidence="4">
    <location>
        <begin position="217"/>
        <end position="341"/>
    </location>
</feature>
<dbReference type="Pfam" id="PF01119">
    <property type="entry name" value="DNA_mis_repair"/>
    <property type="match status" value="1"/>
</dbReference>
<dbReference type="SUPFAM" id="SSF54211">
    <property type="entry name" value="Ribosomal protein S5 domain 2-like"/>
    <property type="match status" value="1"/>
</dbReference>
<dbReference type="OMA" id="KDDVMFE"/>
<dbReference type="EMBL" id="MCFI01000019">
    <property type="protein sequence ID" value="ORY77791.1"/>
    <property type="molecule type" value="Genomic_DNA"/>
</dbReference>
<gene>
    <name evidence="5" type="ORF">BCR37DRAFT_382691</name>
</gene>
<dbReference type="GO" id="GO:0061982">
    <property type="term" value="P:meiosis I cell cycle process"/>
    <property type="evidence" value="ECO:0007669"/>
    <property type="project" value="UniProtKB-ARBA"/>
</dbReference>
<dbReference type="FunFam" id="3.30.565.10:FF:000017">
    <property type="entry name" value="PMS1 homolog 1, mismatch repair system component"/>
    <property type="match status" value="1"/>
</dbReference>
<feature type="compositionally biased region" description="Polar residues" evidence="3">
    <location>
        <begin position="428"/>
        <end position="453"/>
    </location>
</feature>
<evidence type="ECO:0000256" key="2">
    <source>
        <dbReference type="ARBA" id="ARBA00022763"/>
    </source>
</evidence>
<dbReference type="InterPro" id="IPR014721">
    <property type="entry name" value="Ribsml_uS5_D2-typ_fold_subgr"/>
</dbReference>
<name>A0A1Y2F1M9_PROLT</name>
<feature type="region of interest" description="Disordered" evidence="3">
    <location>
        <begin position="538"/>
        <end position="569"/>
    </location>
</feature>
<feature type="compositionally biased region" description="Acidic residues" evidence="3">
    <location>
        <begin position="382"/>
        <end position="401"/>
    </location>
</feature>
<proteinExistence type="inferred from homology"/>
<dbReference type="PROSITE" id="PS00058">
    <property type="entry name" value="DNA_MISMATCH_REPAIR_1"/>
    <property type="match status" value="1"/>
</dbReference>
<dbReference type="PANTHER" id="PTHR10073:SF41">
    <property type="entry name" value="MISMATCH REPAIR PROTEIN, PUTATIVE (AFU_ORTHOLOGUE AFUA_8G05820)-RELATED"/>
    <property type="match status" value="1"/>
</dbReference>
<dbReference type="GO" id="GO:0016887">
    <property type="term" value="F:ATP hydrolysis activity"/>
    <property type="evidence" value="ECO:0007669"/>
    <property type="project" value="InterPro"/>
</dbReference>
<feature type="region of interest" description="Disordered" evidence="3">
    <location>
        <begin position="344"/>
        <end position="415"/>
    </location>
</feature>
<keyword evidence="6" id="KW-1185">Reference proteome</keyword>
<dbReference type="GeneID" id="63786530"/>
<dbReference type="InterPro" id="IPR020568">
    <property type="entry name" value="Ribosomal_Su5_D2-typ_SF"/>
</dbReference>
<comment type="similarity">
    <text evidence="1">Belongs to the DNA mismatch repair MutL/HexB family.</text>
</comment>
<dbReference type="AlphaFoldDB" id="A0A1Y2F1M9"/>
<comment type="caution">
    <text evidence="5">The sequence shown here is derived from an EMBL/GenBank/DDBJ whole genome shotgun (WGS) entry which is preliminary data.</text>
</comment>
<organism evidence="5 6">
    <name type="scientific">Protomyces lactucae-debilis</name>
    <dbReference type="NCBI Taxonomy" id="2754530"/>
    <lineage>
        <taxon>Eukaryota</taxon>
        <taxon>Fungi</taxon>
        <taxon>Dikarya</taxon>
        <taxon>Ascomycota</taxon>
        <taxon>Taphrinomycotina</taxon>
        <taxon>Taphrinomycetes</taxon>
        <taxon>Taphrinales</taxon>
        <taxon>Protomycetaceae</taxon>
        <taxon>Protomyces</taxon>
    </lineage>
</organism>
<dbReference type="CDD" id="cd16926">
    <property type="entry name" value="HATPase_MutL-MLH-PMS-like"/>
    <property type="match status" value="1"/>
</dbReference>
<evidence type="ECO:0000256" key="3">
    <source>
        <dbReference type="SAM" id="MobiDB-lite"/>
    </source>
</evidence>
<dbReference type="GO" id="GO:0140664">
    <property type="term" value="F:ATP-dependent DNA damage sensor activity"/>
    <property type="evidence" value="ECO:0007669"/>
    <property type="project" value="InterPro"/>
</dbReference>
<dbReference type="InterPro" id="IPR036890">
    <property type="entry name" value="HATPase_C_sf"/>
</dbReference>
<evidence type="ECO:0000313" key="5">
    <source>
        <dbReference type="EMBL" id="ORY77791.1"/>
    </source>
</evidence>
<dbReference type="PANTHER" id="PTHR10073">
    <property type="entry name" value="DNA MISMATCH REPAIR PROTEIN MLH, PMS, MUTL"/>
    <property type="match status" value="1"/>
</dbReference>
<dbReference type="OrthoDB" id="10263226at2759"/>
<feature type="compositionally biased region" description="Polar residues" evidence="3">
    <location>
        <begin position="542"/>
        <end position="555"/>
    </location>
</feature>